<accession>A0A0D0AHF4</accession>
<gene>
    <name evidence="1" type="ORF">CY34DRAFT_796926</name>
</gene>
<dbReference type="HOGENOM" id="CLU_2777587_0_0_1"/>
<proteinExistence type="predicted"/>
<sequence length="69" mass="7652">MRVCGQQVLAYFVSALDYFERTQKCDPASATCQAQLNVLSSHHPEVEDKLAIELLRQSIAKPSKPADFG</sequence>
<dbReference type="EMBL" id="KN835132">
    <property type="protein sequence ID" value="KIK49505.1"/>
    <property type="molecule type" value="Genomic_DNA"/>
</dbReference>
<protein>
    <submittedName>
        <fullName evidence="1">Uncharacterized protein</fullName>
    </submittedName>
</protein>
<keyword evidence="2" id="KW-1185">Reference proteome</keyword>
<reference evidence="2" key="2">
    <citation type="submission" date="2015-01" db="EMBL/GenBank/DDBJ databases">
        <title>Evolutionary Origins and Diversification of the Mycorrhizal Mutualists.</title>
        <authorList>
            <consortium name="DOE Joint Genome Institute"/>
            <consortium name="Mycorrhizal Genomics Consortium"/>
            <person name="Kohler A."/>
            <person name="Kuo A."/>
            <person name="Nagy L.G."/>
            <person name="Floudas D."/>
            <person name="Copeland A."/>
            <person name="Barry K.W."/>
            <person name="Cichocki N."/>
            <person name="Veneault-Fourrey C."/>
            <person name="LaButti K."/>
            <person name="Lindquist E.A."/>
            <person name="Lipzen A."/>
            <person name="Lundell T."/>
            <person name="Morin E."/>
            <person name="Murat C."/>
            <person name="Riley R."/>
            <person name="Ohm R."/>
            <person name="Sun H."/>
            <person name="Tunlid A."/>
            <person name="Henrissat B."/>
            <person name="Grigoriev I.V."/>
            <person name="Hibbett D.S."/>
            <person name="Martin F."/>
        </authorList>
    </citation>
    <scope>NUCLEOTIDE SEQUENCE [LARGE SCALE GENOMIC DNA]</scope>
    <source>
        <strain evidence="2">UH-Slu-Lm8-n1</strain>
    </source>
</reference>
<dbReference type="InParanoid" id="A0A0D0AHF4"/>
<name>A0A0D0AHF4_9AGAM</name>
<organism evidence="1 2">
    <name type="scientific">Suillus luteus UH-Slu-Lm8-n1</name>
    <dbReference type="NCBI Taxonomy" id="930992"/>
    <lineage>
        <taxon>Eukaryota</taxon>
        <taxon>Fungi</taxon>
        <taxon>Dikarya</taxon>
        <taxon>Basidiomycota</taxon>
        <taxon>Agaricomycotina</taxon>
        <taxon>Agaricomycetes</taxon>
        <taxon>Agaricomycetidae</taxon>
        <taxon>Boletales</taxon>
        <taxon>Suillineae</taxon>
        <taxon>Suillaceae</taxon>
        <taxon>Suillus</taxon>
    </lineage>
</organism>
<evidence type="ECO:0000313" key="1">
    <source>
        <dbReference type="EMBL" id="KIK49505.1"/>
    </source>
</evidence>
<dbReference type="Proteomes" id="UP000054485">
    <property type="component" value="Unassembled WGS sequence"/>
</dbReference>
<dbReference type="AlphaFoldDB" id="A0A0D0AHF4"/>
<evidence type="ECO:0000313" key="2">
    <source>
        <dbReference type="Proteomes" id="UP000054485"/>
    </source>
</evidence>
<reference evidence="1 2" key="1">
    <citation type="submission" date="2014-04" db="EMBL/GenBank/DDBJ databases">
        <authorList>
            <consortium name="DOE Joint Genome Institute"/>
            <person name="Kuo A."/>
            <person name="Ruytinx J."/>
            <person name="Rineau F."/>
            <person name="Colpaert J."/>
            <person name="Kohler A."/>
            <person name="Nagy L.G."/>
            <person name="Floudas D."/>
            <person name="Copeland A."/>
            <person name="Barry K.W."/>
            <person name="Cichocki N."/>
            <person name="Veneault-Fourrey C."/>
            <person name="LaButti K."/>
            <person name="Lindquist E.A."/>
            <person name="Lipzen A."/>
            <person name="Lundell T."/>
            <person name="Morin E."/>
            <person name="Murat C."/>
            <person name="Sun H."/>
            <person name="Tunlid A."/>
            <person name="Henrissat B."/>
            <person name="Grigoriev I.V."/>
            <person name="Hibbett D.S."/>
            <person name="Martin F."/>
            <person name="Nordberg H.P."/>
            <person name="Cantor M.N."/>
            <person name="Hua S.X."/>
        </authorList>
    </citation>
    <scope>NUCLEOTIDE SEQUENCE [LARGE SCALE GENOMIC DNA]</scope>
    <source>
        <strain evidence="1 2">UH-Slu-Lm8-n1</strain>
    </source>
</reference>